<sequence>MKKHFRRFRKDNKGVTLVLAIVAIAFVGVLASAILSAAATNYRLKIMDKYSKNTFYSADSITEEIHTGLGIMCYKSLEEAYDYAASNLGKYSVTGGVVTMNRYNNEMVNKNMKEKYYNITGKKIFGESFNTADKESAIKYFNTLITKPEKAKVVGYSSFVADARSYTYTFKDVAIRYLEDKKEPYYSTIKIDIKITYPDIDIDFIADEKEWKSYFNYCLIADDKIEIGASPESRGIVDVYGGMYSGGNVDVFSGSSLTLQDGLLLNGQLKVPSVIVSKGDINLPGGSSASVLKVGNGSIWCNGITAGGDGGRGDVLYTSNQARTYVADDLSLNGDDCNITIKGKYLGFGKNNANTSDPTGKASTSSAIIVNGRNCTLDMTDINYLLLAGKAYVKLTEDSSYVTGDSMGLKGNQEIYLVPSGYLKKKQDSSDGTYVANPTSKPENVAIDLSSFFAYRLGLLTTTGYVEKKDANGKTYYYLDFVDNAAQNEYVKCIAQNGYLEGLFKSKGLSYTDDDIVEMNAIKTTIEMGLARFFDKNTEIKIASGATVYTSGTLLQVTKESGYSSTSILGTNMDYSSVLNASTNAANKYKLIKSFLALDDTVDYTDFPENVTIDGSIHKIEFDTSNNPVLLTPYERTVNKEKLDTLKENIIFNENGTIAAVITSKAEGQSGSYAIPNGVTNGVVLGYGVDIVVNSNFEGLIITDGKITVKGSARVTTGINNRAELTLDVYKEVAKYFNAFQETSDTNKLDEVEMNQLLNFSEWRKNENVDYN</sequence>
<proteinExistence type="predicted"/>
<dbReference type="HOGENOM" id="CLU_350456_0_0_9"/>
<name>D4S1C3_9FIRM</name>
<protein>
    <submittedName>
        <fullName evidence="1">Uncharacterized protein</fullName>
    </submittedName>
</protein>
<accession>D4S1C3</accession>
<dbReference type="STRING" id="45851.BHV86_08865"/>
<keyword evidence="2" id="KW-1185">Reference proteome</keyword>
<dbReference type="AlphaFoldDB" id="D4S1C3"/>
<comment type="caution">
    <text evidence="1">The sequence shown here is derived from an EMBL/GenBank/DDBJ whole genome shotgun (WGS) entry which is preliminary data.</text>
</comment>
<organism evidence="1 2">
    <name type="scientific">Eshraghiella crossota DSM 2876</name>
    <dbReference type="NCBI Taxonomy" id="511680"/>
    <lineage>
        <taxon>Bacteria</taxon>
        <taxon>Bacillati</taxon>
        <taxon>Bacillota</taxon>
        <taxon>Clostridia</taxon>
        <taxon>Lachnospirales</taxon>
        <taxon>Lachnospiraceae</taxon>
        <taxon>Eshraghiella</taxon>
    </lineage>
</organism>
<evidence type="ECO:0000313" key="2">
    <source>
        <dbReference type="Proteomes" id="UP000006238"/>
    </source>
</evidence>
<dbReference type="Proteomes" id="UP000006238">
    <property type="component" value="Unassembled WGS sequence"/>
</dbReference>
<dbReference type="RefSeq" id="WP_005603761.1">
    <property type="nucleotide sequence ID" value="NZ_GG663524.1"/>
</dbReference>
<dbReference type="eggNOG" id="ENOG50334JU">
    <property type="taxonomic scope" value="Bacteria"/>
</dbReference>
<evidence type="ECO:0000313" key="1">
    <source>
        <dbReference type="EMBL" id="EFF68013.1"/>
    </source>
</evidence>
<gene>
    <name evidence="1" type="ORF">BUTYVIB_01893</name>
</gene>
<dbReference type="EMBL" id="ABWN01000033">
    <property type="protein sequence ID" value="EFF68013.1"/>
    <property type="molecule type" value="Genomic_DNA"/>
</dbReference>
<dbReference type="GeneID" id="98917965"/>
<reference evidence="1 2" key="1">
    <citation type="submission" date="2010-02" db="EMBL/GenBank/DDBJ databases">
        <authorList>
            <person name="Weinstock G."/>
            <person name="Sodergren E."/>
            <person name="Clifton S."/>
            <person name="Fulton L."/>
            <person name="Fulton B."/>
            <person name="Courtney L."/>
            <person name="Fronick C."/>
            <person name="Harrison M."/>
            <person name="Strong C."/>
            <person name="Farmer C."/>
            <person name="Delahaunty K."/>
            <person name="Markovic C."/>
            <person name="Hall O."/>
            <person name="Minx P."/>
            <person name="Tomlinson C."/>
            <person name="Mitreva M."/>
            <person name="Nelson J."/>
            <person name="Hou S."/>
            <person name="Wollam A."/>
            <person name="Pepin K.H."/>
            <person name="Johnson M."/>
            <person name="Bhonagiri V."/>
            <person name="Zhang X."/>
            <person name="Suruliraj S."/>
            <person name="Warren W."/>
            <person name="Chinwalla A."/>
            <person name="Mardis E.R."/>
            <person name="Wilson R.K."/>
        </authorList>
    </citation>
    <scope>NUCLEOTIDE SEQUENCE [LARGE SCALE GENOMIC DNA]</scope>
    <source>
        <strain evidence="1 2">DSM 2876</strain>
    </source>
</reference>